<protein>
    <recommendedName>
        <fullName evidence="4">Secreted protein</fullName>
    </recommendedName>
</protein>
<accession>A0AAV3PBH4</accession>
<dbReference type="Proteomes" id="UP001454036">
    <property type="component" value="Unassembled WGS sequence"/>
</dbReference>
<dbReference type="AlphaFoldDB" id="A0AAV3PBH4"/>
<dbReference type="EMBL" id="BAABME010017157">
    <property type="protein sequence ID" value="GAA0149009.1"/>
    <property type="molecule type" value="Genomic_DNA"/>
</dbReference>
<feature type="chain" id="PRO_5043685603" description="Secreted protein" evidence="1">
    <location>
        <begin position="19"/>
        <end position="110"/>
    </location>
</feature>
<evidence type="ECO:0000313" key="2">
    <source>
        <dbReference type="EMBL" id="GAA0149009.1"/>
    </source>
</evidence>
<evidence type="ECO:0008006" key="4">
    <source>
        <dbReference type="Google" id="ProtNLM"/>
    </source>
</evidence>
<name>A0AAV3PBH4_LITER</name>
<proteinExistence type="predicted"/>
<feature type="signal peptide" evidence="1">
    <location>
        <begin position="1"/>
        <end position="18"/>
    </location>
</feature>
<gene>
    <name evidence="2" type="ORF">LIER_36846</name>
</gene>
<evidence type="ECO:0000256" key="1">
    <source>
        <dbReference type="SAM" id="SignalP"/>
    </source>
</evidence>
<reference evidence="2 3" key="1">
    <citation type="submission" date="2024-01" db="EMBL/GenBank/DDBJ databases">
        <title>The complete chloroplast genome sequence of Lithospermum erythrorhizon: insights into the phylogenetic relationship among Boraginaceae species and the maternal lineages of purple gromwells.</title>
        <authorList>
            <person name="Okada T."/>
            <person name="Watanabe K."/>
        </authorList>
    </citation>
    <scope>NUCLEOTIDE SEQUENCE [LARGE SCALE GENOMIC DNA]</scope>
</reference>
<keyword evidence="3" id="KW-1185">Reference proteome</keyword>
<sequence>MEKLVVFIVLLLVNQCQFFPKGLPESKQILHPLNQPPDPGWQCWNDCRIGQQEDCNPGCFCEGTNPPIGFCMWDGHPPPTFCSTDHDCTEEVATSYCIKANDSEHGLCHP</sequence>
<organism evidence="2 3">
    <name type="scientific">Lithospermum erythrorhizon</name>
    <name type="common">Purple gromwell</name>
    <name type="synonym">Lithospermum officinale var. erythrorhizon</name>
    <dbReference type="NCBI Taxonomy" id="34254"/>
    <lineage>
        <taxon>Eukaryota</taxon>
        <taxon>Viridiplantae</taxon>
        <taxon>Streptophyta</taxon>
        <taxon>Embryophyta</taxon>
        <taxon>Tracheophyta</taxon>
        <taxon>Spermatophyta</taxon>
        <taxon>Magnoliopsida</taxon>
        <taxon>eudicotyledons</taxon>
        <taxon>Gunneridae</taxon>
        <taxon>Pentapetalae</taxon>
        <taxon>asterids</taxon>
        <taxon>lamiids</taxon>
        <taxon>Boraginales</taxon>
        <taxon>Boraginaceae</taxon>
        <taxon>Boraginoideae</taxon>
        <taxon>Lithospermeae</taxon>
        <taxon>Lithospermum</taxon>
    </lineage>
</organism>
<evidence type="ECO:0000313" key="3">
    <source>
        <dbReference type="Proteomes" id="UP001454036"/>
    </source>
</evidence>
<comment type="caution">
    <text evidence="2">The sequence shown here is derived from an EMBL/GenBank/DDBJ whole genome shotgun (WGS) entry which is preliminary data.</text>
</comment>
<keyword evidence="1" id="KW-0732">Signal</keyword>